<evidence type="ECO:0000256" key="2">
    <source>
        <dbReference type="ARBA" id="ARBA00022771"/>
    </source>
</evidence>
<dbReference type="GO" id="GO:0008270">
    <property type="term" value="F:zinc ion binding"/>
    <property type="evidence" value="ECO:0007669"/>
    <property type="project" value="UniProtKB-KW"/>
</dbReference>
<reference evidence="6" key="2">
    <citation type="submission" date="2021-08" db="EMBL/GenBank/DDBJ databases">
        <authorList>
            <person name="Eriksson T."/>
        </authorList>
    </citation>
    <scope>NUCLEOTIDE SEQUENCE</scope>
    <source>
        <strain evidence="6">Stoneville</strain>
        <tissue evidence="6">Whole head</tissue>
    </source>
</reference>
<feature type="region of interest" description="Disordered" evidence="4">
    <location>
        <begin position="436"/>
        <end position="465"/>
    </location>
</feature>
<feature type="compositionally biased region" description="Polar residues" evidence="4">
    <location>
        <begin position="414"/>
        <end position="423"/>
    </location>
</feature>
<keyword evidence="3" id="KW-0862">Zinc</keyword>
<feature type="region of interest" description="Disordered" evidence="4">
    <location>
        <begin position="351"/>
        <end position="424"/>
    </location>
</feature>
<proteinExistence type="predicted"/>
<sequence length="520" mass="59610">MVRSYKRKNSDPNYNKDDIREAVQTIKAAVFKSVKDAWDQKLVKWQRHNVGRKLPKHMFSQVIAETWEETPPVTIVNVFRKTGIVFNNQVMPRDKFDVDALKRWDAENAAPTNTINHNGPNTHDTIIIEPSMPSTSTVQSTTSTPCEPSTCSMNRGFEALLLDCVRQQHQHRRFLKKEWFRELQYLITAKRIPPVDSELSLHNESDDDEEFLNELENFGENDLEDDNRMIEVDNRFTRTVRLFCAEGEEHEKNNLLLQGQPLDVTFNKPLSDWYSHEVNVWMRQHPGRAVTQHDVGRLFGKAYLKACSMETAINGFRKTGIYPLNRGIFTDADFMPSATTDNYEETENLRIEHETQGQDPSSKEQTLPRGVVVSPEEIMPIPKAAPRQNKPSRRRGKTAVITKSPYLNDLKASTPKSLKPSQHTVKRNLVASLGTDQEVEAIPGPSNRSKNCVKRKKKISTSEEEDDDDHETSCIICKDVYVNSKSGEGWIQCDSCTEWAHEACALLRDDDEYYLCDFCT</sequence>
<dbReference type="EMBL" id="JABDTM020016090">
    <property type="protein sequence ID" value="KAH0818970.1"/>
    <property type="molecule type" value="Genomic_DNA"/>
</dbReference>
<evidence type="ECO:0000259" key="5">
    <source>
        <dbReference type="SMART" id="SM00249"/>
    </source>
</evidence>
<dbReference type="AlphaFoldDB" id="A0A8J6HQM9"/>
<evidence type="ECO:0000256" key="3">
    <source>
        <dbReference type="ARBA" id="ARBA00022833"/>
    </source>
</evidence>
<dbReference type="SUPFAM" id="SSF57903">
    <property type="entry name" value="FYVE/PHD zinc finger"/>
    <property type="match status" value="1"/>
</dbReference>
<evidence type="ECO:0000313" key="7">
    <source>
        <dbReference type="Proteomes" id="UP000719412"/>
    </source>
</evidence>
<keyword evidence="2" id="KW-0863">Zinc-finger</keyword>
<name>A0A8J6HQM9_TENMO</name>
<comment type="caution">
    <text evidence="6">The sequence shown here is derived from an EMBL/GenBank/DDBJ whole genome shotgun (WGS) entry which is preliminary data.</text>
</comment>
<organism evidence="6 7">
    <name type="scientific">Tenebrio molitor</name>
    <name type="common">Yellow mealworm beetle</name>
    <dbReference type="NCBI Taxonomy" id="7067"/>
    <lineage>
        <taxon>Eukaryota</taxon>
        <taxon>Metazoa</taxon>
        <taxon>Ecdysozoa</taxon>
        <taxon>Arthropoda</taxon>
        <taxon>Hexapoda</taxon>
        <taxon>Insecta</taxon>
        <taxon>Pterygota</taxon>
        <taxon>Neoptera</taxon>
        <taxon>Endopterygota</taxon>
        <taxon>Coleoptera</taxon>
        <taxon>Polyphaga</taxon>
        <taxon>Cucujiformia</taxon>
        <taxon>Tenebrionidae</taxon>
        <taxon>Tenebrio</taxon>
    </lineage>
</organism>
<evidence type="ECO:0000256" key="1">
    <source>
        <dbReference type="ARBA" id="ARBA00022723"/>
    </source>
</evidence>
<dbReference type="SMART" id="SM00249">
    <property type="entry name" value="PHD"/>
    <property type="match status" value="1"/>
</dbReference>
<accession>A0A8J6HQM9</accession>
<reference evidence="6" key="1">
    <citation type="journal article" date="2020" name="J Insects Food Feed">
        <title>The yellow mealworm (Tenebrio molitor) genome: a resource for the emerging insects as food and feed industry.</title>
        <authorList>
            <person name="Eriksson T."/>
            <person name="Andere A."/>
            <person name="Kelstrup H."/>
            <person name="Emery V."/>
            <person name="Picard C."/>
        </authorList>
    </citation>
    <scope>NUCLEOTIDE SEQUENCE</scope>
    <source>
        <strain evidence="6">Stoneville</strain>
        <tissue evidence="6">Whole head</tissue>
    </source>
</reference>
<dbReference type="Gene3D" id="3.30.40.10">
    <property type="entry name" value="Zinc/RING finger domain, C3HC4 (zinc finger)"/>
    <property type="match status" value="1"/>
</dbReference>
<protein>
    <recommendedName>
        <fullName evidence="5">Zinc finger PHD-type domain-containing protein</fullName>
    </recommendedName>
</protein>
<keyword evidence="7" id="KW-1185">Reference proteome</keyword>
<evidence type="ECO:0000256" key="4">
    <source>
        <dbReference type="SAM" id="MobiDB-lite"/>
    </source>
</evidence>
<dbReference type="InterPro" id="IPR001965">
    <property type="entry name" value="Znf_PHD"/>
</dbReference>
<dbReference type="Proteomes" id="UP000719412">
    <property type="component" value="Unassembled WGS sequence"/>
</dbReference>
<dbReference type="InterPro" id="IPR011011">
    <property type="entry name" value="Znf_FYVE_PHD"/>
</dbReference>
<gene>
    <name evidence="6" type="ORF">GEV33_003821</name>
</gene>
<evidence type="ECO:0000313" key="6">
    <source>
        <dbReference type="EMBL" id="KAH0818970.1"/>
    </source>
</evidence>
<feature type="domain" description="Zinc finger PHD-type" evidence="5">
    <location>
        <begin position="473"/>
        <end position="520"/>
    </location>
</feature>
<dbReference type="InterPro" id="IPR013083">
    <property type="entry name" value="Znf_RING/FYVE/PHD"/>
</dbReference>
<keyword evidence="1" id="KW-0479">Metal-binding</keyword>